<evidence type="ECO:0000313" key="1">
    <source>
        <dbReference type="EMBL" id="CAH1987915.1"/>
    </source>
</evidence>
<accession>A0A9P0PNQ4</accession>
<sequence length="35" mass="4133">MCYLPLSSTRDSIITTPWCEARATDRYPNRLLKIF</sequence>
<organism evidence="1 2">
    <name type="scientific">Acanthoscelides obtectus</name>
    <name type="common">Bean weevil</name>
    <name type="synonym">Bruchus obtectus</name>
    <dbReference type="NCBI Taxonomy" id="200917"/>
    <lineage>
        <taxon>Eukaryota</taxon>
        <taxon>Metazoa</taxon>
        <taxon>Ecdysozoa</taxon>
        <taxon>Arthropoda</taxon>
        <taxon>Hexapoda</taxon>
        <taxon>Insecta</taxon>
        <taxon>Pterygota</taxon>
        <taxon>Neoptera</taxon>
        <taxon>Endopterygota</taxon>
        <taxon>Coleoptera</taxon>
        <taxon>Polyphaga</taxon>
        <taxon>Cucujiformia</taxon>
        <taxon>Chrysomeloidea</taxon>
        <taxon>Chrysomelidae</taxon>
        <taxon>Bruchinae</taxon>
        <taxon>Bruchini</taxon>
        <taxon>Acanthoscelides</taxon>
    </lineage>
</organism>
<keyword evidence="2" id="KW-1185">Reference proteome</keyword>
<dbReference type="Proteomes" id="UP001152888">
    <property type="component" value="Unassembled WGS sequence"/>
</dbReference>
<name>A0A9P0PNQ4_ACAOB</name>
<protein>
    <submittedName>
        <fullName evidence="1">Uncharacterized protein</fullName>
    </submittedName>
</protein>
<comment type="caution">
    <text evidence="1">The sequence shown here is derived from an EMBL/GenBank/DDBJ whole genome shotgun (WGS) entry which is preliminary data.</text>
</comment>
<dbReference type="AlphaFoldDB" id="A0A9P0PNQ4"/>
<reference evidence="1" key="1">
    <citation type="submission" date="2022-03" db="EMBL/GenBank/DDBJ databases">
        <authorList>
            <person name="Sayadi A."/>
        </authorList>
    </citation>
    <scope>NUCLEOTIDE SEQUENCE</scope>
</reference>
<gene>
    <name evidence="1" type="ORF">ACAOBT_LOCUS18157</name>
</gene>
<evidence type="ECO:0000313" key="2">
    <source>
        <dbReference type="Proteomes" id="UP001152888"/>
    </source>
</evidence>
<proteinExistence type="predicted"/>
<dbReference type="EMBL" id="CAKOFQ010007031">
    <property type="protein sequence ID" value="CAH1987915.1"/>
    <property type="molecule type" value="Genomic_DNA"/>
</dbReference>